<dbReference type="PANTHER" id="PTHR12586">
    <property type="entry name" value="CDP-DIACYLGLYCEROL--SERINE O-PHOSPHATIDYLTRANSFERASE"/>
    <property type="match status" value="1"/>
</dbReference>
<keyword evidence="8 11" id="KW-0594">Phospholipid biosynthesis</keyword>
<evidence type="ECO:0000313" key="15">
    <source>
        <dbReference type="Proteomes" id="UP001209878"/>
    </source>
</evidence>
<comment type="pathway">
    <text evidence="2 11">Phospholipid metabolism; phosphatidylglycerol biosynthesis; phosphatidylglycerol from CDP-diacylglycerol: step 1/2.</text>
</comment>
<keyword evidence="4 11" id="KW-0444">Lipid biosynthesis</keyword>
<evidence type="ECO:0000256" key="6">
    <source>
        <dbReference type="ARBA" id="ARBA00022737"/>
    </source>
</evidence>
<dbReference type="GO" id="GO:0005524">
    <property type="term" value="F:ATP binding"/>
    <property type="evidence" value="ECO:0007669"/>
    <property type="project" value="UniProtKB-KW"/>
</dbReference>
<comment type="subcellular location">
    <subcellularLocation>
        <location evidence="11">Mitochondrion</location>
    </subcellularLocation>
</comment>
<dbReference type="InterPro" id="IPR001736">
    <property type="entry name" value="PLipase_D/transphosphatidylase"/>
</dbReference>
<evidence type="ECO:0000256" key="7">
    <source>
        <dbReference type="ARBA" id="ARBA00023098"/>
    </source>
</evidence>
<protein>
    <recommendedName>
        <fullName evidence="11">CDP-diacylglycerol--glycerol-3-phosphate 3-phosphatidyltransferase</fullName>
        <ecNumber evidence="11">2.7.8.5</ecNumber>
    </recommendedName>
</protein>
<evidence type="ECO:0000256" key="4">
    <source>
        <dbReference type="ARBA" id="ARBA00022516"/>
    </source>
</evidence>
<reference evidence="14" key="1">
    <citation type="journal article" date="2023" name="Mol. Biol. Evol.">
        <title>Third-Generation Sequencing Reveals the Adaptive Role of the Epigenome in Three Deep-Sea Polychaetes.</title>
        <authorList>
            <person name="Perez M."/>
            <person name="Aroh O."/>
            <person name="Sun Y."/>
            <person name="Lan Y."/>
            <person name="Juniper S.K."/>
            <person name="Young C.R."/>
            <person name="Angers B."/>
            <person name="Qian P.Y."/>
        </authorList>
    </citation>
    <scope>NUCLEOTIDE SEQUENCE</scope>
    <source>
        <strain evidence="14">R07B-5</strain>
    </source>
</reference>
<feature type="compositionally biased region" description="Polar residues" evidence="12">
    <location>
        <begin position="248"/>
        <end position="262"/>
    </location>
</feature>
<name>A0AAD9NP18_RIDPI</name>
<dbReference type="GO" id="GO:0005739">
    <property type="term" value="C:mitochondrion"/>
    <property type="evidence" value="ECO:0007669"/>
    <property type="project" value="UniProtKB-SubCell"/>
</dbReference>
<keyword evidence="7 11" id="KW-0443">Lipid metabolism</keyword>
<evidence type="ECO:0000256" key="11">
    <source>
        <dbReference type="RuleBase" id="RU365024"/>
    </source>
</evidence>
<dbReference type="EMBL" id="JAODUO010000617">
    <property type="protein sequence ID" value="KAK2177115.1"/>
    <property type="molecule type" value="Genomic_DNA"/>
</dbReference>
<comment type="caution">
    <text evidence="14">The sequence shown here is derived from an EMBL/GenBank/DDBJ whole genome shotgun (WGS) entry which is preliminary data.</text>
</comment>
<evidence type="ECO:0000256" key="1">
    <source>
        <dbReference type="ARBA" id="ARBA00003537"/>
    </source>
</evidence>
<dbReference type="Gene3D" id="3.30.870.10">
    <property type="entry name" value="Endonuclease Chain A"/>
    <property type="match status" value="2"/>
</dbReference>
<dbReference type="PROSITE" id="PS50035">
    <property type="entry name" value="PLD"/>
    <property type="match status" value="1"/>
</dbReference>
<dbReference type="PIRSF" id="PIRSF000850">
    <property type="entry name" value="Phospholipase_D_PSS"/>
    <property type="match status" value="1"/>
</dbReference>
<dbReference type="SUPFAM" id="SSF56024">
    <property type="entry name" value="Phospholipase D/nuclease"/>
    <property type="match status" value="1"/>
</dbReference>
<keyword evidence="15" id="KW-1185">Reference proteome</keyword>
<organism evidence="14 15">
    <name type="scientific">Ridgeia piscesae</name>
    <name type="common">Tubeworm</name>
    <dbReference type="NCBI Taxonomy" id="27915"/>
    <lineage>
        <taxon>Eukaryota</taxon>
        <taxon>Metazoa</taxon>
        <taxon>Spiralia</taxon>
        <taxon>Lophotrochozoa</taxon>
        <taxon>Annelida</taxon>
        <taxon>Polychaeta</taxon>
        <taxon>Sedentaria</taxon>
        <taxon>Canalipalpata</taxon>
        <taxon>Sabellida</taxon>
        <taxon>Siboglinidae</taxon>
        <taxon>Ridgeia</taxon>
    </lineage>
</organism>
<dbReference type="PANTHER" id="PTHR12586:SF1">
    <property type="entry name" value="CDP-DIACYLGLYCEROL--GLYCEROL-3-PHOSPHATE 3-PHOSPHATIDYLTRANSFERASE, MITOCHONDRIAL"/>
    <property type="match status" value="1"/>
</dbReference>
<keyword evidence="11" id="KW-0496">Mitochondrion</keyword>
<evidence type="ECO:0000256" key="10">
    <source>
        <dbReference type="ARBA" id="ARBA00048586"/>
    </source>
</evidence>
<dbReference type="CDD" id="cd09135">
    <property type="entry name" value="PLDc_PGS1_euk_1"/>
    <property type="match status" value="1"/>
</dbReference>
<sequence>MATYSAYEHFGWLARVAPAFKVDGDKVEVLQDPVQFYERLKSEILRARQRVVLASLYLGTGKLEEDLVSCLHEACERSALEQTNQLDVRILLDYNRGTRGATSSCTMLLPLVQQFNDSVQVALYHSPDLRGFLKWILPERFNETISLSHLKVYLFDDVLIMSGANLSDSYFTNRQDRYIVLRDCSQLADFFSHLVSAVSSLSFRLNADNTITWNDDLPCHPFKDNDDGTRYKEEARRRLSPLLDPETYSGTTANSSIESSSVDTKDTDTDTDTDTLVYPLVQMGPFGISVDDFVTRQLLQTSPAGSQICLASGYFNLTDHYIAAILDSSKSNYNIVTASPEANGFFQAHGMSGGIPPAYTLIARTFWHQVCARCLQQRVRLCEFSRPGWTFHGKGLWYYLPSYSLPSLTFIGSPNFGYRSVFRDLEAQVAIVTTNTKLQQQLHEEQKSLFDKSTEVTSETFTQPDRAVPLWVTIVIAFIKTYF</sequence>
<dbReference type="InterPro" id="IPR016270">
    <property type="entry name" value="PGS1"/>
</dbReference>
<evidence type="ECO:0000259" key="13">
    <source>
        <dbReference type="PROSITE" id="PS50035"/>
    </source>
</evidence>
<comment type="function">
    <text evidence="1 11">Functions in the biosynthesis of the anionic phospholipids phosphatidylglycerol and cardiolipin.</text>
</comment>
<evidence type="ECO:0000256" key="5">
    <source>
        <dbReference type="ARBA" id="ARBA00022679"/>
    </source>
</evidence>
<proteinExistence type="inferred from homology"/>
<evidence type="ECO:0000256" key="3">
    <source>
        <dbReference type="ARBA" id="ARBA00010682"/>
    </source>
</evidence>
<dbReference type="Proteomes" id="UP001209878">
    <property type="component" value="Unassembled WGS sequence"/>
</dbReference>
<keyword evidence="6" id="KW-0677">Repeat</keyword>
<keyword evidence="11" id="KW-0067">ATP-binding</keyword>
<dbReference type="GO" id="GO:0008444">
    <property type="term" value="F:CDP-diacylglycerol-glycerol-3-phosphate 3-phosphatidyltransferase activity"/>
    <property type="evidence" value="ECO:0007669"/>
    <property type="project" value="UniProtKB-EC"/>
</dbReference>
<keyword evidence="9 11" id="KW-1208">Phospholipid metabolism</keyword>
<keyword evidence="11" id="KW-0547">Nucleotide-binding</keyword>
<evidence type="ECO:0000256" key="12">
    <source>
        <dbReference type="SAM" id="MobiDB-lite"/>
    </source>
</evidence>
<accession>A0AAD9NP18</accession>
<comment type="catalytic activity">
    <reaction evidence="10 11">
        <text>a CDP-1,2-diacyl-sn-glycerol + sn-glycerol 3-phosphate = a 1,2-diacyl-sn-glycero-3-phospho-(1'-sn-glycero-3'-phosphate) + CMP + H(+)</text>
        <dbReference type="Rhea" id="RHEA:12593"/>
        <dbReference type="ChEBI" id="CHEBI:15378"/>
        <dbReference type="ChEBI" id="CHEBI:57597"/>
        <dbReference type="ChEBI" id="CHEBI:58332"/>
        <dbReference type="ChEBI" id="CHEBI:60110"/>
        <dbReference type="ChEBI" id="CHEBI:60377"/>
        <dbReference type="EC" id="2.7.8.5"/>
    </reaction>
</comment>
<comment type="similarity">
    <text evidence="3 11">Belongs to the CDP-alcohol phosphatidyltransferase class-II family.</text>
</comment>
<keyword evidence="5 11" id="KW-0808">Transferase</keyword>
<evidence type="ECO:0000256" key="9">
    <source>
        <dbReference type="ARBA" id="ARBA00023264"/>
    </source>
</evidence>
<dbReference type="CDD" id="cd09137">
    <property type="entry name" value="PLDc_PGS1_euk_2"/>
    <property type="match status" value="1"/>
</dbReference>
<evidence type="ECO:0000256" key="2">
    <source>
        <dbReference type="ARBA" id="ARBA00005042"/>
    </source>
</evidence>
<evidence type="ECO:0000313" key="14">
    <source>
        <dbReference type="EMBL" id="KAK2177115.1"/>
    </source>
</evidence>
<dbReference type="GO" id="GO:0032049">
    <property type="term" value="P:cardiolipin biosynthetic process"/>
    <property type="evidence" value="ECO:0007669"/>
    <property type="project" value="InterPro"/>
</dbReference>
<evidence type="ECO:0000256" key="8">
    <source>
        <dbReference type="ARBA" id="ARBA00023209"/>
    </source>
</evidence>
<feature type="region of interest" description="Disordered" evidence="12">
    <location>
        <begin position="242"/>
        <end position="269"/>
    </location>
</feature>
<gene>
    <name evidence="14" type="ORF">NP493_618g00011</name>
</gene>
<feature type="domain" description="PLD phosphodiesterase" evidence="13">
    <location>
        <begin position="144"/>
        <end position="170"/>
    </location>
</feature>
<dbReference type="AlphaFoldDB" id="A0AAD9NP18"/>
<dbReference type="EC" id="2.7.8.5" evidence="11"/>